<dbReference type="AlphaFoldDB" id="A0A4C1WHL9"/>
<dbReference type="OrthoDB" id="7508911at2759"/>
<evidence type="ECO:0000313" key="1">
    <source>
        <dbReference type="EMBL" id="GBP49605.1"/>
    </source>
</evidence>
<protein>
    <submittedName>
        <fullName evidence="1">Uncharacterized protein</fullName>
    </submittedName>
</protein>
<comment type="caution">
    <text evidence="1">The sequence shown here is derived from an EMBL/GenBank/DDBJ whole genome shotgun (WGS) entry which is preliminary data.</text>
</comment>
<organism evidence="1 2">
    <name type="scientific">Eumeta variegata</name>
    <name type="common">Bagworm moth</name>
    <name type="synonym">Eumeta japonica</name>
    <dbReference type="NCBI Taxonomy" id="151549"/>
    <lineage>
        <taxon>Eukaryota</taxon>
        <taxon>Metazoa</taxon>
        <taxon>Ecdysozoa</taxon>
        <taxon>Arthropoda</taxon>
        <taxon>Hexapoda</taxon>
        <taxon>Insecta</taxon>
        <taxon>Pterygota</taxon>
        <taxon>Neoptera</taxon>
        <taxon>Endopterygota</taxon>
        <taxon>Lepidoptera</taxon>
        <taxon>Glossata</taxon>
        <taxon>Ditrysia</taxon>
        <taxon>Tineoidea</taxon>
        <taxon>Psychidae</taxon>
        <taxon>Oiketicinae</taxon>
        <taxon>Eumeta</taxon>
    </lineage>
</organism>
<evidence type="ECO:0000313" key="2">
    <source>
        <dbReference type="Proteomes" id="UP000299102"/>
    </source>
</evidence>
<reference evidence="1 2" key="1">
    <citation type="journal article" date="2019" name="Commun. Biol.">
        <title>The bagworm genome reveals a unique fibroin gene that provides high tensile strength.</title>
        <authorList>
            <person name="Kono N."/>
            <person name="Nakamura H."/>
            <person name="Ohtoshi R."/>
            <person name="Tomita M."/>
            <person name="Numata K."/>
            <person name="Arakawa K."/>
        </authorList>
    </citation>
    <scope>NUCLEOTIDE SEQUENCE [LARGE SCALE GENOMIC DNA]</scope>
</reference>
<accession>A0A4C1WHL9</accession>
<keyword evidence="2" id="KW-1185">Reference proteome</keyword>
<dbReference type="Proteomes" id="UP000299102">
    <property type="component" value="Unassembled WGS sequence"/>
</dbReference>
<gene>
    <name evidence="1" type="ORF">EVAR_97903_1</name>
</gene>
<dbReference type="EMBL" id="BGZK01000548">
    <property type="protein sequence ID" value="GBP49605.1"/>
    <property type="molecule type" value="Genomic_DNA"/>
</dbReference>
<sequence length="114" mass="12968">MSTPWTVTSQMIDKLPQFRYTRGKYQGGRENLETKDGLAPMLSCRRPHLENCHVKPIHITIKVEIKGHSHFYALNCPCARNKKVGSKVIGKRRCQELTSVRATLVEAPSIPREP</sequence>
<proteinExistence type="predicted"/>
<name>A0A4C1WHL9_EUMVA</name>